<reference evidence="2" key="1">
    <citation type="submission" date="2022-03" db="EMBL/GenBank/DDBJ databases">
        <authorList>
            <person name="Sayadi A."/>
        </authorList>
    </citation>
    <scope>NUCLEOTIDE SEQUENCE</scope>
</reference>
<dbReference type="Proteomes" id="UP001152888">
    <property type="component" value="Unassembled WGS sequence"/>
</dbReference>
<dbReference type="AlphaFoldDB" id="A0A9P0NV88"/>
<proteinExistence type="predicted"/>
<name>A0A9P0NV88_ACAOB</name>
<dbReference type="OrthoDB" id="6796777at2759"/>
<keyword evidence="3" id="KW-1185">Reference proteome</keyword>
<protein>
    <submittedName>
        <fullName evidence="2">Uncharacterized protein</fullName>
    </submittedName>
</protein>
<sequence>MSAAMSSILRLTHGFINSSPIVCGFFCFAIVKGISNETLRSCDTTVW</sequence>
<comment type="caution">
    <text evidence="2">The sequence shown here is derived from an EMBL/GenBank/DDBJ whole genome shotgun (WGS) entry which is preliminary data.</text>
</comment>
<evidence type="ECO:0000313" key="2">
    <source>
        <dbReference type="EMBL" id="CAH1960490.1"/>
    </source>
</evidence>
<keyword evidence="1" id="KW-1133">Transmembrane helix</keyword>
<keyword evidence="1" id="KW-0812">Transmembrane</keyword>
<dbReference type="EMBL" id="CAKOFQ010006688">
    <property type="protein sequence ID" value="CAH1960490.1"/>
    <property type="molecule type" value="Genomic_DNA"/>
</dbReference>
<evidence type="ECO:0000256" key="1">
    <source>
        <dbReference type="SAM" id="Phobius"/>
    </source>
</evidence>
<accession>A0A9P0NV88</accession>
<gene>
    <name evidence="2" type="ORF">ACAOBT_LOCUS3661</name>
</gene>
<keyword evidence="1" id="KW-0472">Membrane</keyword>
<evidence type="ECO:0000313" key="3">
    <source>
        <dbReference type="Proteomes" id="UP001152888"/>
    </source>
</evidence>
<organism evidence="2 3">
    <name type="scientific">Acanthoscelides obtectus</name>
    <name type="common">Bean weevil</name>
    <name type="synonym">Bruchus obtectus</name>
    <dbReference type="NCBI Taxonomy" id="200917"/>
    <lineage>
        <taxon>Eukaryota</taxon>
        <taxon>Metazoa</taxon>
        <taxon>Ecdysozoa</taxon>
        <taxon>Arthropoda</taxon>
        <taxon>Hexapoda</taxon>
        <taxon>Insecta</taxon>
        <taxon>Pterygota</taxon>
        <taxon>Neoptera</taxon>
        <taxon>Endopterygota</taxon>
        <taxon>Coleoptera</taxon>
        <taxon>Polyphaga</taxon>
        <taxon>Cucujiformia</taxon>
        <taxon>Chrysomeloidea</taxon>
        <taxon>Chrysomelidae</taxon>
        <taxon>Bruchinae</taxon>
        <taxon>Bruchini</taxon>
        <taxon>Acanthoscelides</taxon>
    </lineage>
</organism>
<feature type="transmembrane region" description="Helical" evidence="1">
    <location>
        <begin position="12"/>
        <end position="31"/>
    </location>
</feature>